<gene>
    <name evidence="3" type="primary">B4U80_06699</name>
    <name evidence="3" type="ORF">CEXT_651671</name>
</gene>
<dbReference type="AlphaFoldDB" id="A0AAV4XAB2"/>
<sequence length="160" mass="17818">MMEIKHKKEGETSETHQQSILSHSLEKPGFADCKENMIQGKIPADFHFAFRCSDSFVVVIMQVQINDDFCGMDVNTPLGGSMPIEATPVLTYSGLLLTSVAATSTHDYTVAFMGTATGHLKKDKNFILWKIPITSSFLYADKTPQWKKWINDNAVVEAQS</sequence>
<dbReference type="InterPro" id="IPR015943">
    <property type="entry name" value="WD40/YVTN_repeat-like_dom_sf"/>
</dbReference>
<dbReference type="EMBL" id="BPLR01017349">
    <property type="protein sequence ID" value="GIY90768.1"/>
    <property type="molecule type" value="Genomic_DNA"/>
</dbReference>
<keyword evidence="4" id="KW-1185">Reference proteome</keyword>
<dbReference type="GO" id="GO:0030334">
    <property type="term" value="P:regulation of cell migration"/>
    <property type="evidence" value="ECO:0007669"/>
    <property type="project" value="TreeGrafter"/>
</dbReference>
<reference evidence="3 4" key="1">
    <citation type="submission" date="2021-06" db="EMBL/GenBank/DDBJ databases">
        <title>Caerostris extrusa draft genome.</title>
        <authorList>
            <person name="Kono N."/>
            <person name="Arakawa K."/>
        </authorList>
    </citation>
    <scope>NUCLEOTIDE SEQUENCE [LARGE SCALE GENOMIC DNA]</scope>
</reference>
<evidence type="ECO:0000313" key="3">
    <source>
        <dbReference type="EMBL" id="GIY90768.1"/>
    </source>
</evidence>
<dbReference type="PANTHER" id="PTHR22625">
    <property type="entry name" value="PLEXIN"/>
    <property type="match status" value="1"/>
</dbReference>
<comment type="caution">
    <text evidence="3">The sequence shown here is derived from an EMBL/GenBank/DDBJ whole genome shotgun (WGS) entry which is preliminary data.</text>
</comment>
<protein>
    <submittedName>
        <fullName evidence="3">Plexin-A4-like protein</fullName>
    </submittedName>
</protein>
<feature type="domain" description="Sema" evidence="2">
    <location>
        <begin position="61"/>
        <end position="122"/>
    </location>
</feature>
<dbReference type="InterPro" id="IPR001627">
    <property type="entry name" value="Semap_dom"/>
</dbReference>
<feature type="region of interest" description="Disordered" evidence="1">
    <location>
        <begin position="1"/>
        <end position="21"/>
    </location>
</feature>
<dbReference type="InterPro" id="IPR031148">
    <property type="entry name" value="Plexin"/>
</dbReference>
<organism evidence="3 4">
    <name type="scientific">Caerostris extrusa</name>
    <name type="common">Bark spider</name>
    <name type="synonym">Caerostris bankana</name>
    <dbReference type="NCBI Taxonomy" id="172846"/>
    <lineage>
        <taxon>Eukaryota</taxon>
        <taxon>Metazoa</taxon>
        <taxon>Ecdysozoa</taxon>
        <taxon>Arthropoda</taxon>
        <taxon>Chelicerata</taxon>
        <taxon>Arachnida</taxon>
        <taxon>Araneae</taxon>
        <taxon>Araneomorphae</taxon>
        <taxon>Entelegynae</taxon>
        <taxon>Araneoidea</taxon>
        <taxon>Araneidae</taxon>
        <taxon>Caerostris</taxon>
    </lineage>
</organism>
<dbReference type="GO" id="GO:0017154">
    <property type="term" value="F:semaphorin receptor activity"/>
    <property type="evidence" value="ECO:0007669"/>
    <property type="project" value="InterPro"/>
</dbReference>
<evidence type="ECO:0000256" key="1">
    <source>
        <dbReference type="SAM" id="MobiDB-lite"/>
    </source>
</evidence>
<dbReference type="InterPro" id="IPR036352">
    <property type="entry name" value="Semap_dom_sf"/>
</dbReference>
<feature type="compositionally biased region" description="Basic and acidic residues" evidence="1">
    <location>
        <begin position="1"/>
        <end position="14"/>
    </location>
</feature>
<dbReference type="SUPFAM" id="SSF101912">
    <property type="entry name" value="Sema domain"/>
    <property type="match status" value="1"/>
</dbReference>
<proteinExistence type="predicted"/>
<evidence type="ECO:0000313" key="4">
    <source>
        <dbReference type="Proteomes" id="UP001054945"/>
    </source>
</evidence>
<name>A0AAV4XAB2_CAEEX</name>
<evidence type="ECO:0000259" key="2">
    <source>
        <dbReference type="Pfam" id="PF01403"/>
    </source>
</evidence>
<accession>A0AAV4XAB2</accession>
<dbReference type="GO" id="GO:0002116">
    <property type="term" value="C:semaphorin receptor complex"/>
    <property type="evidence" value="ECO:0007669"/>
    <property type="project" value="TreeGrafter"/>
</dbReference>
<dbReference type="PANTHER" id="PTHR22625:SF70">
    <property type="entry name" value="PLEXIN A, ISOFORM A"/>
    <property type="match status" value="1"/>
</dbReference>
<dbReference type="Pfam" id="PF01403">
    <property type="entry name" value="Sema"/>
    <property type="match status" value="1"/>
</dbReference>
<dbReference type="Proteomes" id="UP001054945">
    <property type="component" value="Unassembled WGS sequence"/>
</dbReference>
<dbReference type="GO" id="GO:0005886">
    <property type="term" value="C:plasma membrane"/>
    <property type="evidence" value="ECO:0007669"/>
    <property type="project" value="TreeGrafter"/>
</dbReference>
<dbReference type="Gene3D" id="2.130.10.10">
    <property type="entry name" value="YVTN repeat-like/Quinoprotein amine dehydrogenase"/>
    <property type="match status" value="1"/>
</dbReference>